<feature type="domain" description="Polymerase/histidinol phosphatase N-terminal" evidence="1">
    <location>
        <begin position="2"/>
        <end position="67"/>
    </location>
</feature>
<dbReference type="InterPro" id="IPR004013">
    <property type="entry name" value="PHP_dom"/>
</dbReference>
<accession>A0A0F9NL39</accession>
<reference evidence="2" key="1">
    <citation type="journal article" date="2015" name="Nature">
        <title>Complex archaea that bridge the gap between prokaryotes and eukaryotes.</title>
        <authorList>
            <person name="Spang A."/>
            <person name="Saw J.H."/>
            <person name="Jorgensen S.L."/>
            <person name="Zaremba-Niedzwiedzka K."/>
            <person name="Martijn J."/>
            <person name="Lind A.E."/>
            <person name="van Eijk R."/>
            <person name="Schleper C."/>
            <person name="Guy L."/>
            <person name="Ettema T.J."/>
        </authorList>
    </citation>
    <scope>NUCLEOTIDE SEQUENCE</scope>
</reference>
<protein>
    <recommendedName>
        <fullName evidence="1">Polymerase/histidinol phosphatase N-terminal domain-containing protein</fullName>
    </recommendedName>
</protein>
<evidence type="ECO:0000259" key="1">
    <source>
        <dbReference type="SMART" id="SM00481"/>
    </source>
</evidence>
<dbReference type="InterPro" id="IPR016195">
    <property type="entry name" value="Pol/histidinol_Pase-like"/>
</dbReference>
<dbReference type="PANTHER" id="PTHR42924">
    <property type="entry name" value="EXONUCLEASE"/>
    <property type="match status" value="1"/>
</dbReference>
<dbReference type="InterPro" id="IPR003141">
    <property type="entry name" value="Pol/His_phosphatase_N"/>
</dbReference>
<dbReference type="SMART" id="SM00481">
    <property type="entry name" value="POLIIIAc"/>
    <property type="match status" value="1"/>
</dbReference>
<dbReference type="Gene3D" id="3.20.20.140">
    <property type="entry name" value="Metal-dependent hydrolases"/>
    <property type="match status" value="1"/>
</dbReference>
<dbReference type="Pfam" id="PF02811">
    <property type="entry name" value="PHP"/>
    <property type="match status" value="1"/>
</dbReference>
<evidence type="ECO:0000313" key="2">
    <source>
        <dbReference type="EMBL" id="KKN12747.1"/>
    </source>
</evidence>
<name>A0A0F9NL39_9ZZZZ</name>
<dbReference type="SUPFAM" id="SSF89550">
    <property type="entry name" value="PHP domain-like"/>
    <property type="match status" value="1"/>
</dbReference>
<comment type="caution">
    <text evidence="2">The sequence shown here is derived from an EMBL/GenBank/DDBJ whole genome shotgun (WGS) entry which is preliminary data.</text>
</comment>
<dbReference type="AlphaFoldDB" id="A0A0F9NL39"/>
<dbReference type="GO" id="GO:0035312">
    <property type="term" value="F:5'-3' DNA exonuclease activity"/>
    <property type="evidence" value="ECO:0007669"/>
    <property type="project" value="TreeGrafter"/>
</dbReference>
<sequence length="291" mass="32817">MIDLHLHSTGSDGSQTPSQIIDIALDLKLKAIALTDHDTIVSLDEFLAYGENKEIIVIPGIEISIRHEPKRELIDVHIIGLNIDHRSTHVINTIKDQVNGRLKQKKAICKRLRDELDYKIPFEEVKALAGNKIVGRPHIVEIMIKNNPDKIKGKTKNDLFKMISIGGVAYVDREVELNLEESIEFIKFSNGIPILAHPGIYQVSDRKKMVELCVNAGIRGLEIEYTYQKNRPFYDTDKAPWAQEFLPEYYKKIAEKLNLLKSGGSDCHGGKKGIKIGEANVPNSYLKNIIS</sequence>
<dbReference type="EMBL" id="LAZR01003997">
    <property type="protein sequence ID" value="KKN12747.1"/>
    <property type="molecule type" value="Genomic_DNA"/>
</dbReference>
<proteinExistence type="predicted"/>
<organism evidence="2">
    <name type="scientific">marine sediment metagenome</name>
    <dbReference type="NCBI Taxonomy" id="412755"/>
    <lineage>
        <taxon>unclassified sequences</taxon>
        <taxon>metagenomes</taxon>
        <taxon>ecological metagenomes</taxon>
    </lineage>
</organism>
<dbReference type="CDD" id="cd07438">
    <property type="entry name" value="PHP_HisPPase_AMP"/>
    <property type="match status" value="1"/>
</dbReference>
<dbReference type="Gene3D" id="1.10.150.650">
    <property type="match status" value="1"/>
</dbReference>
<dbReference type="GO" id="GO:0004534">
    <property type="term" value="F:5'-3' RNA exonuclease activity"/>
    <property type="evidence" value="ECO:0007669"/>
    <property type="project" value="TreeGrafter"/>
</dbReference>
<gene>
    <name evidence="2" type="ORF">LCGC14_1013370</name>
</gene>
<dbReference type="PANTHER" id="PTHR42924:SF3">
    <property type="entry name" value="POLYMERASE_HISTIDINOL PHOSPHATASE N-TERMINAL DOMAIN-CONTAINING PROTEIN"/>
    <property type="match status" value="1"/>
</dbReference>
<dbReference type="InterPro" id="IPR052018">
    <property type="entry name" value="PHP_domain"/>
</dbReference>